<dbReference type="RefSeq" id="WP_054326933.1">
    <property type="nucleotide sequence ID" value="NZ_JACOPL010000008.1"/>
</dbReference>
<proteinExistence type="predicted"/>
<dbReference type="Gene3D" id="3.30.1180.10">
    <property type="match status" value="1"/>
</dbReference>
<dbReference type="InterPro" id="IPR043168">
    <property type="entry name" value="DegV_C"/>
</dbReference>
<accession>A0A923RW82</accession>
<dbReference type="PANTHER" id="PTHR33434">
    <property type="entry name" value="DEGV DOMAIN-CONTAINING PROTEIN DR_1986-RELATED"/>
    <property type="match status" value="1"/>
</dbReference>
<dbReference type="Proteomes" id="UP000606499">
    <property type="component" value="Unassembled WGS sequence"/>
</dbReference>
<gene>
    <name evidence="2" type="ORF">H8S45_09480</name>
</gene>
<reference evidence="2" key="1">
    <citation type="submission" date="2020-08" db="EMBL/GenBank/DDBJ databases">
        <title>Genome public.</title>
        <authorList>
            <person name="Liu C."/>
            <person name="Sun Q."/>
        </authorList>
    </citation>
    <scope>NUCLEOTIDE SEQUENCE</scope>
    <source>
        <strain evidence="2">NSJ-28</strain>
    </source>
</reference>
<comment type="caution">
    <text evidence="2">The sequence shown here is derived from an EMBL/GenBank/DDBJ whole genome shotgun (WGS) entry which is preliminary data.</text>
</comment>
<dbReference type="NCBIfam" id="TIGR00762">
    <property type="entry name" value="DegV"/>
    <property type="match status" value="1"/>
</dbReference>
<dbReference type="AlphaFoldDB" id="A0A923RW82"/>
<dbReference type="SUPFAM" id="SSF82549">
    <property type="entry name" value="DAK1/DegV-like"/>
    <property type="match status" value="1"/>
</dbReference>
<keyword evidence="1" id="KW-0446">Lipid-binding</keyword>
<dbReference type="GO" id="GO:0008289">
    <property type="term" value="F:lipid binding"/>
    <property type="evidence" value="ECO:0007669"/>
    <property type="project" value="UniProtKB-KW"/>
</dbReference>
<protein>
    <submittedName>
        <fullName evidence="2">DegV family protein</fullName>
    </submittedName>
</protein>
<evidence type="ECO:0000313" key="2">
    <source>
        <dbReference type="EMBL" id="MBC5725684.1"/>
    </source>
</evidence>
<keyword evidence="3" id="KW-1185">Reference proteome</keyword>
<dbReference type="Gene3D" id="3.40.50.10170">
    <property type="match status" value="1"/>
</dbReference>
<sequence length="291" mass="31805">MEKIHILTDSSADIPQAQVDAYGIEVVPITLTHEGRAFREYYDITAEEYWKLLQTSREVPATSMVTPAQFLDSYRRAFERGCTHVLGVLINGKGSGTCQAACLARSMFEEEYGSGMRIEIIDSATYTYIYGHIVVLAARLRDQGDSFEAIAGVVRSRLKRVEAYLGVYSLAHLKRSGRISGGAAFVGEALGLKPISHVYGGAVTVCDKVRGEKALVSGLIKKVSGRVQQPEKQTALLLYGDVPAERIDELEKRLLTEIGFKQVCRSPIGPSVITNTGPQALAVAFYGQARN</sequence>
<dbReference type="EMBL" id="JACOPL010000008">
    <property type="protein sequence ID" value="MBC5725684.1"/>
    <property type="molecule type" value="Genomic_DNA"/>
</dbReference>
<dbReference type="InterPro" id="IPR050270">
    <property type="entry name" value="DegV_domain_contain"/>
</dbReference>
<evidence type="ECO:0000256" key="1">
    <source>
        <dbReference type="ARBA" id="ARBA00023121"/>
    </source>
</evidence>
<dbReference type="PANTHER" id="PTHR33434:SF2">
    <property type="entry name" value="FATTY ACID-BINDING PROTEIN TM_1468"/>
    <property type="match status" value="1"/>
</dbReference>
<evidence type="ECO:0000313" key="3">
    <source>
        <dbReference type="Proteomes" id="UP000606499"/>
    </source>
</evidence>
<dbReference type="PROSITE" id="PS51482">
    <property type="entry name" value="DEGV"/>
    <property type="match status" value="1"/>
</dbReference>
<dbReference type="InterPro" id="IPR003797">
    <property type="entry name" value="DegV"/>
</dbReference>
<dbReference type="Pfam" id="PF02645">
    <property type="entry name" value="DegV"/>
    <property type="match status" value="1"/>
</dbReference>
<name>A0A923RW82_9FIRM</name>
<organism evidence="2 3">
    <name type="scientific">Agathobaculum faecis</name>
    <dbReference type="NCBI Taxonomy" id="2763013"/>
    <lineage>
        <taxon>Bacteria</taxon>
        <taxon>Bacillati</taxon>
        <taxon>Bacillota</taxon>
        <taxon>Clostridia</taxon>
        <taxon>Eubacteriales</taxon>
        <taxon>Butyricicoccaceae</taxon>
        <taxon>Agathobaculum</taxon>
    </lineage>
</organism>